<proteinExistence type="predicted"/>
<sequence>MHLQKVPQLRAAARDEEGSPGHTSAGTAPPHAYIELSWTSDLPFLCSALKSLYLQRAHRRLSGESWLLPALSCW</sequence>
<keyword evidence="3" id="KW-1185">Reference proteome</keyword>
<name>A0AAV2JBW6_KNICA</name>
<accession>A0AAV2JBW6</accession>
<feature type="region of interest" description="Disordered" evidence="1">
    <location>
        <begin position="1"/>
        <end position="28"/>
    </location>
</feature>
<dbReference type="EMBL" id="OZ035834">
    <property type="protein sequence ID" value="CAL1575069.1"/>
    <property type="molecule type" value="Genomic_DNA"/>
</dbReference>
<evidence type="ECO:0000256" key="1">
    <source>
        <dbReference type="SAM" id="MobiDB-lite"/>
    </source>
</evidence>
<evidence type="ECO:0000313" key="2">
    <source>
        <dbReference type="EMBL" id="CAL1575069.1"/>
    </source>
</evidence>
<protein>
    <submittedName>
        <fullName evidence="2">Uncharacterized protein</fullName>
    </submittedName>
</protein>
<evidence type="ECO:0000313" key="3">
    <source>
        <dbReference type="Proteomes" id="UP001497482"/>
    </source>
</evidence>
<organism evidence="2 3">
    <name type="scientific">Knipowitschia caucasica</name>
    <name type="common">Caucasian dwarf goby</name>
    <name type="synonym">Pomatoschistus caucasicus</name>
    <dbReference type="NCBI Taxonomy" id="637954"/>
    <lineage>
        <taxon>Eukaryota</taxon>
        <taxon>Metazoa</taxon>
        <taxon>Chordata</taxon>
        <taxon>Craniata</taxon>
        <taxon>Vertebrata</taxon>
        <taxon>Euteleostomi</taxon>
        <taxon>Actinopterygii</taxon>
        <taxon>Neopterygii</taxon>
        <taxon>Teleostei</taxon>
        <taxon>Neoteleostei</taxon>
        <taxon>Acanthomorphata</taxon>
        <taxon>Gobiaria</taxon>
        <taxon>Gobiiformes</taxon>
        <taxon>Gobioidei</taxon>
        <taxon>Gobiidae</taxon>
        <taxon>Gobiinae</taxon>
        <taxon>Knipowitschia</taxon>
    </lineage>
</organism>
<dbReference type="AlphaFoldDB" id="A0AAV2JBW6"/>
<gene>
    <name evidence="2" type="ORF">KC01_LOCUS6711</name>
</gene>
<dbReference type="Proteomes" id="UP001497482">
    <property type="component" value="Chromosome 12"/>
</dbReference>
<reference evidence="2 3" key="1">
    <citation type="submission" date="2024-04" db="EMBL/GenBank/DDBJ databases">
        <authorList>
            <person name="Waldvogel A.-M."/>
            <person name="Schoenle A."/>
        </authorList>
    </citation>
    <scope>NUCLEOTIDE SEQUENCE [LARGE SCALE GENOMIC DNA]</scope>
</reference>